<evidence type="ECO:0000313" key="3">
    <source>
        <dbReference type="Proteomes" id="UP000076976"/>
    </source>
</evidence>
<evidence type="ECO:0000313" key="2">
    <source>
        <dbReference type="EMBL" id="OAB87463.1"/>
    </source>
</evidence>
<keyword evidence="1" id="KW-0472">Membrane</keyword>
<feature type="transmembrane region" description="Helical" evidence="1">
    <location>
        <begin position="16"/>
        <end position="42"/>
    </location>
</feature>
<evidence type="ECO:0000256" key="1">
    <source>
        <dbReference type="SAM" id="Phobius"/>
    </source>
</evidence>
<comment type="caution">
    <text evidence="2">The sequence shown here is derived from an EMBL/GenBank/DDBJ whole genome shotgun (WGS) entry which is preliminary data.</text>
</comment>
<reference evidence="2 3" key="1">
    <citation type="submission" date="2016-01" db="EMBL/GenBank/DDBJ databases">
        <title>Janibacter melonis strain CD11_4 genome sequencing and assembly.</title>
        <authorList>
            <person name="Nair G.R."/>
            <person name="Kaur G."/>
            <person name="Chander A.M."/>
            <person name="Mayilraj S."/>
        </authorList>
    </citation>
    <scope>NUCLEOTIDE SEQUENCE [LARGE SCALE GENOMIC DNA]</scope>
    <source>
        <strain evidence="2 3">CD11-4</strain>
    </source>
</reference>
<keyword evidence="1" id="KW-0812">Transmembrane</keyword>
<keyword evidence="3" id="KW-1185">Reference proteome</keyword>
<protein>
    <submittedName>
        <fullName evidence="2">Uncharacterized protein</fullName>
    </submittedName>
</protein>
<gene>
    <name evidence="2" type="ORF">AWH69_05105</name>
</gene>
<dbReference type="Proteomes" id="UP000076976">
    <property type="component" value="Unassembled WGS sequence"/>
</dbReference>
<name>A0A176QCR3_9MICO</name>
<dbReference type="EMBL" id="LQZG01000002">
    <property type="protein sequence ID" value="OAB87463.1"/>
    <property type="molecule type" value="Genomic_DNA"/>
</dbReference>
<proteinExistence type="predicted"/>
<keyword evidence="1" id="KW-1133">Transmembrane helix</keyword>
<sequence>MAPPQQQPPTGTERWLSTYCVPLVVGLSVLGVLLVVLTAMTIARHGAGQWWRGVVVLPWRHARSDSHTGT</sequence>
<dbReference type="AlphaFoldDB" id="A0A176QCR3"/>
<organism evidence="2 3">
    <name type="scientific">Janibacter melonis</name>
    <dbReference type="NCBI Taxonomy" id="262209"/>
    <lineage>
        <taxon>Bacteria</taxon>
        <taxon>Bacillati</taxon>
        <taxon>Actinomycetota</taxon>
        <taxon>Actinomycetes</taxon>
        <taxon>Micrococcales</taxon>
        <taxon>Intrasporangiaceae</taxon>
        <taxon>Janibacter</taxon>
    </lineage>
</organism>
<accession>A0A176QCR3</accession>